<evidence type="ECO:0000313" key="2">
    <source>
        <dbReference type="EMBL" id="AJK47371.1"/>
    </source>
</evidence>
<feature type="region of interest" description="Disordered" evidence="1">
    <location>
        <begin position="82"/>
        <end position="105"/>
    </location>
</feature>
<name>A0A0B6S575_BURPL</name>
<evidence type="ECO:0000256" key="1">
    <source>
        <dbReference type="SAM" id="MobiDB-lite"/>
    </source>
</evidence>
<dbReference type="EMBL" id="CP002580">
    <property type="protein sequence ID" value="AJK47371.1"/>
    <property type="molecule type" value="Genomic_DNA"/>
</dbReference>
<organism evidence="2 3">
    <name type="scientific">Burkholderia plantarii</name>
    <dbReference type="NCBI Taxonomy" id="41899"/>
    <lineage>
        <taxon>Bacteria</taxon>
        <taxon>Pseudomonadati</taxon>
        <taxon>Pseudomonadota</taxon>
        <taxon>Betaproteobacteria</taxon>
        <taxon>Burkholderiales</taxon>
        <taxon>Burkholderiaceae</taxon>
        <taxon>Burkholderia</taxon>
    </lineage>
</organism>
<dbReference type="Proteomes" id="UP000031838">
    <property type="component" value="Chromosome 1"/>
</dbReference>
<reference evidence="3" key="1">
    <citation type="submission" date="2011-03" db="EMBL/GenBank/DDBJ databases">
        <authorList>
            <person name="Voget S."/>
            <person name="Streit W.R."/>
            <person name="Jaeger K.E."/>
            <person name="Daniel R."/>
        </authorList>
    </citation>
    <scope>NUCLEOTIDE SEQUENCE [LARGE SCALE GENOMIC DNA]</scope>
    <source>
        <strain evidence="3">PG1</strain>
    </source>
</reference>
<evidence type="ECO:0000313" key="3">
    <source>
        <dbReference type="Proteomes" id="UP000031838"/>
    </source>
</evidence>
<dbReference type="AlphaFoldDB" id="A0A0B6S575"/>
<dbReference type="HOGENOM" id="CLU_1500781_0_0_4"/>
<sequence>MITAAPAVTSQIFLARRIRMTQADNTTPRRGRPPEIQAVRTLAARRASAVIATLAEIATDTSADHIDRVAAAQTILEYAAARRREAPDRPATTDSPTSQEQHQRLRDAATLKALADQFGTIVSTLLTLGTAYRANVIRVHESGAFGQDAQARSVLEELAKLAARNESLLEPNHGRATSG</sequence>
<gene>
    <name evidence="2" type="ORF">BGL_1c28940</name>
</gene>
<reference evidence="2 3" key="2">
    <citation type="journal article" date="2016" name="Appl. Microbiol. Biotechnol.">
        <title>Mutations improving production and secretion of extracellular lipase by Burkholderia glumae PG1.</title>
        <authorList>
            <person name="Knapp A."/>
            <person name="Voget S."/>
            <person name="Gao R."/>
            <person name="Zaburannyi N."/>
            <person name="Krysciak D."/>
            <person name="Breuer M."/>
            <person name="Hauer B."/>
            <person name="Streit W.R."/>
            <person name="Muller R."/>
            <person name="Daniel R."/>
            <person name="Jaeger K.E."/>
        </authorList>
    </citation>
    <scope>NUCLEOTIDE SEQUENCE [LARGE SCALE GENOMIC DNA]</scope>
    <source>
        <strain evidence="2 3">PG1</strain>
    </source>
</reference>
<dbReference type="KEGG" id="bgp:BGL_1c28940"/>
<protein>
    <submittedName>
        <fullName evidence="2">Uncharacterized protein</fullName>
    </submittedName>
</protein>
<keyword evidence="3" id="KW-1185">Reference proteome</keyword>
<proteinExistence type="predicted"/>
<accession>A0A0B6S575</accession>